<evidence type="ECO:0000256" key="5">
    <source>
        <dbReference type="SAM" id="Phobius"/>
    </source>
</evidence>
<proteinExistence type="inferred from homology"/>
<dbReference type="PROSITE" id="PS00914">
    <property type="entry name" value="SYNTAXIN"/>
    <property type="match status" value="1"/>
</dbReference>
<comment type="similarity">
    <text evidence="1 3">Belongs to the syntaxin family.</text>
</comment>
<dbReference type="Gene3D" id="1.20.5.110">
    <property type="match status" value="1"/>
</dbReference>
<dbReference type="GeneID" id="110076596"/>
<evidence type="ECO:0000313" key="7">
    <source>
        <dbReference type="Proteomes" id="UP001652642"/>
    </source>
</evidence>
<name>A0ABM5F1F1_9SAUR</name>
<dbReference type="InterPro" id="IPR000727">
    <property type="entry name" value="T_SNARE_dom"/>
</dbReference>
<evidence type="ECO:0000256" key="3">
    <source>
        <dbReference type="RuleBase" id="RU003858"/>
    </source>
</evidence>
<dbReference type="SMART" id="SM00397">
    <property type="entry name" value="t_SNARE"/>
    <property type="match status" value="1"/>
</dbReference>
<dbReference type="SMART" id="SM00503">
    <property type="entry name" value="SynN"/>
    <property type="match status" value="1"/>
</dbReference>
<dbReference type="InterPro" id="IPR045242">
    <property type="entry name" value="Syntaxin"/>
</dbReference>
<dbReference type="PANTHER" id="PTHR19957:SF36">
    <property type="entry name" value="SYNTAXIN-2"/>
    <property type="match status" value="1"/>
</dbReference>
<dbReference type="PANTHER" id="PTHR19957">
    <property type="entry name" value="SYNTAXIN"/>
    <property type="match status" value="1"/>
</dbReference>
<evidence type="ECO:0000313" key="8">
    <source>
        <dbReference type="RefSeq" id="XP_072839219.1"/>
    </source>
</evidence>
<dbReference type="SUPFAM" id="SSF47661">
    <property type="entry name" value="t-snare proteins"/>
    <property type="match status" value="1"/>
</dbReference>
<evidence type="ECO:0000259" key="6">
    <source>
        <dbReference type="PROSITE" id="PS50192"/>
    </source>
</evidence>
<dbReference type="Gene3D" id="1.20.58.70">
    <property type="match status" value="1"/>
</dbReference>
<keyword evidence="5" id="KW-0812">Transmembrane</keyword>
<keyword evidence="5" id="KW-1133">Transmembrane helix</keyword>
<dbReference type="RefSeq" id="XP_072839219.1">
    <property type="nucleotide sequence ID" value="XM_072983118.1"/>
</dbReference>
<feature type="transmembrane region" description="Helical" evidence="5">
    <location>
        <begin position="265"/>
        <end position="287"/>
    </location>
</feature>
<dbReference type="CDD" id="cd00179">
    <property type="entry name" value="SynN"/>
    <property type="match status" value="1"/>
</dbReference>
<accession>A0ABM5F1F1</accession>
<dbReference type="Proteomes" id="UP001652642">
    <property type="component" value="Chromosome 14"/>
</dbReference>
<evidence type="ECO:0000256" key="4">
    <source>
        <dbReference type="SAM" id="Coils"/>
    </source>
</evidence>
<keyword evidence="5" id="KW-0472">Membrane</keyword>
<gene>
    <name evidence="8" type="primary">STX2</name>
</gene>
<feature type="coiled-coil region" evidence="4">
    <location>
        <begin position="36"/>
        <end position="98"/>
    </location>
</feature>
<keyword evidence="7" id="KW-1185">Reference proteome</keyword>
<keyword evidence="2 4" id="KW-0175">Coiled coil</keyword>
<sequence length="288" mass="33098">MRDRLPELASRIQNEDGEATVVVENDHYMDDFFRQVEELRKLLSKIASAVEAVKKKHSIILSATHPKDKTKEELEALNKEIRKTANSMRAKLKAIEQSLARDENVNRAASADFRIRKSQYSTLTQQFVDIMTAYNTAQTVFRERTKDQIRRQLEITGKTTTDEELEDMLESGNLSIFTSDIILDTKITRQALNEIEARHKDIIKLESSIQELHEMFMDMAMMVEVQGEMVNSIEEHVVKASEYVEQAKEETKKAVKYQSKSRRKLIFIIICVSVLIVILAIVLAVSFS</sequence>
<dbReference type="PROSITE" id="PS50192">
    <property type="entry name" value="T_SNARE"/>
    <property type="match status" value="1"/>
</dbReference>
<evidence type="ECO:0000256" key="2">
    <source>
        <dbReference type="ARBA" id="ARBA00023054"/>
    </source>
</evidence>
<feature type="domain" description="T-SNARE coiled-coil homology" evidence="6">
    <location>
        <begin position="192"/>
        <end position="254"/>
    </location>
</feature>
<evidence type="ECO:0000256" key="1">
    <source>
        <dbReference type="ARBA" id="ARBA00009063"/>
    </source>
</evidence>
<dbReference type="InterPro" id="IPR006012">
    <property type="entry name" value="Syntaxin/epimorphin_CS"/>
</dbReference>
<organism evidence="7 8">
    <name type="scientific">Pogona vitticeps</name>
    <name type="common">central bearded dragon</name>
    <dbReference type="NCBI Taxonomy" id="103695"/>
    <lineage>
        <taxon>Eukaryota</taxon>
        <taxon>Metazoa</taxon>
        <taxon>Chordata</taxon>
        <taxon>Craniata</taxon>
        <taxon>Vertebrata</taxon>
        <taxon>Euteleostomi</taxon>
        <taxon>Lepidosauria</taxon>
        <taxon>Squamata</taxon>
        <taxon>Bifurcata</taxon>
        <taxon>Unidentata</taxon>
        <taxon>Episquamata</taxon>
        <taxon>Toxicofera</taxon>
        <taxon>Iguania</taxon>
        <taxon>Acrodonta</taxon>
        <taxon>Agamidae</taxon>
        <taxon>Amphibolurinae</taxon>
        <taxon>Pogona</taxon>
    </lineage>
</organism>
<dbReference type="Pfam" id="PF00804">
    <property type="entry name" value="Syntaxin"/>
    <property type="match status" value="1"/>
</dbReference>
<dbReference type="Pfam" id="PF05739">
    <property type="entry name" value="SNARE"/>
    <property type="match status" value="1"/>
</dbReference>
<dbReference type="InterPro" id="IPR010989">
    <property type="entry name" value="SNARE"/>
</dbReference>
<reference evidence="8" key="1">
    <citation type="submission" date="2025-08" db="UniProtKB">
        <authorList>
            <consortium name="RefSeq"/>
        </authorList>
    </citation>
    <scope>IDENTIFICATION</scope>
</reference>
<dbReference type="InterPro" id="IPR006011">
    <property type="entry name" value="Syntaxin_N"/>
</dbReference>
<protein>
    <submittedName>
        <fullName evidence="8">Syntaxin-2</fullName>
    </submittedName>
</protein>